<dbReference type="EMBL" id="JABSTV010001253">
    <property type="protein sequence ID" value="KAH7942902.1"/>
    <property type="molecule type" value="Genomic_DNA"/>
</dbReference>
<feature type="region of interest" description="Disordered" evidence="1">
    <location>
        <begin position="52"/>
        <end position="74"/>
    </location>
</feature>
<feature type="compositionally biased region" description="Basic and acidic residues" evidence="1">
    <location>
        <begin position="63"/>
        <end position="74"/>
    </location>
</feature>
<reference evidence="2" key="1">
    <citation type="journal article" date="2020" name="Cell">
        <title>Large-Scale Comparative Analyses of Tick Genomes Elucidate Their Genetic Diversity and Vector Capacities.</title>
        <authorList>
            <consortium name="Tick Genome and Microbiome Consortium (TIGMIC)"/>
            <person name="Jia N."/>
            <person name="Wang J."/>
            <person name="Shi W."/>
            <person name="Du L."/>
            <person name="Sun Y."/>
            <person name="Zhan W."/>
            <person name="Jiang J.F."/>
            <person name="Wang Q."/>
            <person name="Zhang B."/>
            <person name="Ji P."/>
            <person name="Bell-Sakyi L."/>
            <person name="Cui X.M."/>
            <person name="Yuan T.T."/>
            <person name="Jiang B.G."/>
            <person name="Yang W.F."/>
            <person name="Lam T.T."/>
            <person name="Chang Q.C."/>
            <person name="Ding S.J."/>
            <person name="Wang X.J."/>
            <person name="Zhu J.G."/>
            <person name="Ruan X.D."/>
            <person name="Zhao L."/>
            <person name="Wei J.T."/>
            <person name="Ye R.Z."/>
            <person name="Que T.C."/>
            <person name="Du C.H."/>
            <person name="Zhou Y.H."/>
            <person name="Cheng J.X."/>
            <person name="Dai P.F."/>
            <person name="Guo W.B."/>
            <person name="Han X.H."/>
            <person name="Huang E.J."/>
            <person name="Li L.F."/>
            <person name="Wei W."/>
            <person name="Gao Y.C."/>
            <person name="Liu J.Z."/>
            <person name="Shao H.Z."/>
            <person name="Wang X."/>
            <person name="Wang C.C."/>
            <person name="Yang T.C."/>
            <person name="Huo Q.B."/>
            <person name="Li W."/>
            <person name="Chen H.Y."/>
            <person name="Chen S.E."/>
            <person name="Zhou L.G."/>
            <person name="Ni X.B."/>
            <person name="Tian J.H."/>
            <person name="Sheng Y."/>
            <person name="Liu T."/>
            <person name="Pan Y.S."/>
            <person name="Xia L.Y."/>
            <person name="Li J."/>
            <person name="Zhao F."/>
            <person name="Cao W.C."/>
        </authorList>
    </citation>
    <scope>NUCLEOTIDE SEQUENCE</scope>
    <source>
        <strain evidence="2">Rsan-2018</strain>
    </source>
</reference>
<evidence type="ECO:0000256" key="1">
    <source>
        <dbReference type="SAM" id="MobiDB-lite"/>
    </source>
</evidence>
<dbReference type="Proteomes" id="UP000821837">
    <property type="component" value="Unassembled WGS sequence"/>
</dbReference>
<accession>A0A9D4PIL0</accession>
<organism evidence="2 3">
    <name type="scientific">Rhipicephalus sanguineus</name>
    <name type="common">Brown dog tick</name>
    <name type="synonym">Ixodes sanguineus</name>
    <dbReference type="NCBI Taxonomy" id="34632"/>
    <lineage>
        <taxon>Eukaryota</taxon>
        <taxon>Metazoa</taxon>
        <taxon>Ecdysozoa</taxon>
        <taxon>Arthropoda</taxon>
        <taxon>Chelicerata</taxon>
        <taxon>Arachnida</taxon>
        <taxon>Acari</taxon>
        <taxon>Parasitiformes</taxon>
        <taxon>Ixodida</taxon>
        <taxon>Ixodoidea</taxon>
        <taxon>Ixodidae</taxon>
        <taxon>Rhipicephalinae</taxon>
        <taxon>Rhipicephalus</taxon>
        <taxon>Rhipicephalus</taxon>
    </lineage>
</organism>
<keyword evidence="3" id="KW-1185">Reference proteome</keyword>
<evidence type="ECO:0000313" key="3">
    <source>
        <dbReference type="Proteomes" id="UP000821837"/>
    </source>
</evidence>
<sequence>MYRDCLYTQVVSEGLCPRTRRRHQELSRLADQTIEFLWQSTLVHLRAGLPAKQKNSGAVQQRTMDEKGGNEDKH</sequence>
<protein>
    <submittedName>
        <fullName evidence="2">Uncharacterized protein</fullName>
    </submittedName>
</protein>
<feature type="compositionally biased region" description="Polar residues" evidence="1">
    <location>
        <begin position="53"/>
        <end position="62"/>
    </location>
</feature>
<proteinExistence type="predicted"/>
<evidence type="ECO:0000313" key="2">
    <source>
        <dbReference type="EMBL" id="KAH7942902.1"/>
    </source>
</evidence>
<comment type="caution">
    <text evidence="2">The sequence shown here is derived from an EMBL/GenBank/DDBJ whole genome shotgun (WGS) entry which is preliminary data.</text>
</comment>
<reference evidence="2" key="2">
    <citation type="submission" date="2021-09" db="EMBL/GenBank/DDBJ databases">
        <authorList>
            <person name="Jia N."/>
            <person name="Wang J."/>
            <person name="Shi W."/>
            <person name="Du L."/>
            <person name="Sun Y."/>
            <person name="Zhan W."/>
            <person name="Jiang J."/>
            <person name="Wang Q."/>
            <person name="Zhang B."/>
            <person name="Ji P."/>
            <person name="Sakyi L.B."/>
            <person name="Cui X."/>
            <person name="Yuan T."/>
            <person name="Jiang B."/>
            <person name="Yang W."/>
            <person name="Lam T.T.-Y."/>
            <person name="Chang Q."/>
            <person name="Ding S."/>
            <person name="Wang X."/>
            <person name="Zhu J."/>
            <person name="Ruan X."/>
            <person name="Zhao L."/>
            <person name="Wei J."/>
            <person name="Que T."/>
            <person name="Du C."/>
            <person name="Cheng J."/>
            <person name="Dai P."/>
            <person name="Han X."/>
            <person name="Huang E."/>
            <person name="Gao Y."/>
            <person name="Liu J."/>
            <person name="Shao H."/>
            <person name="Ye R."/>
            <person name="Li L."/>
            <person name="Wei W."/>
            <person name="Wang X."/>
            <person name="Wang C."/>
            <person name="Huo Q."/>
            <person name="Li W."/>
            <person name="Guo W."/>
            <person name="Chen H."/>
            <person name="Chen S."/>
            <person name="Zhou L."/>
            <person name="Zhou L."/>
            <person name="Ni X."/>
            <person name="Tian J."/>
            <person name="Zhou Y."/>
            <person name="Sheng Y."/>
            <person name="Liu T."/>
            <person name="Pan Y."/>
            <person name="Xia L."/>
            <person name="Li J."/>
            <person name="Zhao F."/>
            <person name="Cao W."/>
        </authorList>
    </citation>
    <scope>NUCLEOTIDE SEQUENCE</scope>
    <source>
        <strain evidence="2">Rsan-2018</strain>
        <tissue evidence="2">Larvae</tissue>
    </source>
</reference>
<dbReference type="AlphaFoldDB" id="A0A9D4PIL0"/>
<gene>
    <name evidence="2" type="ORF">HPB52_002264</name>
</gene>
<name>A0A9D4PIL0_RHISA</name>